<dbReference type="InterPro" id="IPR039425">
    <property type="entry name" value="RNA_pol_sigma-70-like"/>
</dbReference>
<comment type="similarity">
    <text evidence="1">Belongs to the sigma-70 factor family. ECF subfamily.</text>
</comment>
<dbReference type="EMBL" id="JAPOHD010000030">
    <property type="protein sequence ID" value="MCY1722047.1"/>
    <property type="molecule type" value="Genomic_DNA"/>
</dbReference>
<dbReference type="GO" id="GO:0016987">
    <property type="term" value="F:sigma factor activity"/>
    <property type="evidence" value="ECO:0007669"/>
    <property type="project" value="UniProtKB-KW"/>
</dbReference>
<proteinExistence type="inferred from homology"/>
<dbReference type="AlphaFoldDB" id="A0A9X3F914"/>
<evidence type="ECO:0000313" key="7">
    <source>
        <dbReference type="EMBL" id="MCY1722047.1"/>
    </source>
</evidence>
<evidence type="ECO:0000256" key="2">
    <source>
        <dbReference type="ARBA" id="ARBA00023015"/>
    </source>
</evidence>
<evidence type="ECO:0000256" key="3">
    <source>
        <dbReference type="ARBA" id="ARBA00023082"/>
    </source>
</evidence>
<evidence type="ECO:0000256" key="4">
    <source>
        <dbReference type="ARBA" id="ARBA00023163"/>
    </source>
</evidence>
<protein>
    <submittedName>
        <fullName evidence="7">RNA polymerase sigma-70 factor</fullName>
    </submittedName>
</protein>
<dbReference type="Pfam" id="PF04542">
    <property type="entry name" value="Sigma70_r2"/>
    <property type="match status" value="1"/>
</dbReference>
<dbReference type="InterPro" id="IPR013249">
    <property type="entry name" value="RNA_pol_sigma70_r4_t2"/>
</dbReference>
<keyword evidence="2" id="KW-0805">Transcription regulation</keyword>
<dbReference type="NCBIfam" id="TIGR02937">
    <property type="entry name" value="sigma70-ECF"/>
    <property type="match status" value="1"/>
</dbReference>
<dbReference type="SUPFAM" id="SSF88946">
    <property type="entry name" value="Sigma2 domain of RNA polymerase sigma factors"/>
    <property type="match status" value="1"/>
</dbReference>
<dbReference type="Proteomes" id="UP001145087">
    <property type="component" value="Unassembled WGS sequence"/>
</dbReference>
<dbReference type="Gene3D" id="1.10.1740.10">
    <property type="match status" value="1"/>
</dbReference>
<dbReference type="GO" id="GO:0006352">
    <property type="term" value="P:DNA-templated transcription initiation"/>
    <property type="evidence" value="ECO:0007669"/>
    <property type="project" value="InterPro"/>
</dbReference>
<keyword evidence="8" id="KW-1185">Reference proteome</keyword>
<evidence type="ECO:0000256" key="1">
    <source>
        <dbReference type="ARBA" id="ARBA00010641"/>
    </source>
</evidence>
<keyword evidence="4" id="KW-0804">Transcription</keyword>
<dbReference type="InterPro" id="IPR013325">
    <property type="entry name" value="RNA_pol_sigma_r2"/>
</dbReference>
<dbReference type="InterPro" id="IPR007627">
    <property type="entry name" value="RNA_pol_sigma70_r2"/>
</dbReference>
<dbReference type="NCBIfam" id="TIGR02985">
    <property type="entry name" value="Sig70_bacteroi1"/>
    <property type="match status" value="1"/>
</dbReference>
<sequence>MGEKNIDWIKDLKSGSYEAFNSIYFEYSKRLYAFAKSYIRNDSDVEEIVQEVFLKLWKNRAELKEDLSFDSYLFTVTKNAVLNTLRSKKYKDIYLQHQSLFPSKNVLLDDELNFRELEKSYLFVVDSLPPRKKEVYLLSREKLLSYNEIAEELGISVKTVDNHMTSALSDIRKKISSLGFSGLLFVTLFI</sequence>
<keyword evidence="3" id="KW-0731">Sigma factor</keyword>
<gene>
    <name evidence="7" type="ORF">OU798_16955</name>
</gene>
<dbReference type="Pfam" id="PF08281">
    <property type="entry name" value="Sigma70_r4_2"/>
    <property type="match status" value="1"/>
</dbReference>
<dbReference type="InterPro" id="IPR014327">
    <property type="entry name" value="RNA_pol_sigma70_bacteroid"/>
</dbReference>
<dbReference type="InterPro" id="IPR013324">
    <property type="entry name" value="RNA_pol_sigma_r3/r4-like"/>
</dbReference>
<comment type="caution">
    <text evidence="7">The sequence shown here is derived from an EMBL/GenBank/DDBJ whole genome shotgun (WGS) entry which is preliminary data.</text>
</comment>
<feature type="domain" description="RNA polymerase sigma factor 70 region 4 type 2" evidence="6">
    <location>
        <begin position="125"/>
        <end position="168"/>
    </location>
</feature>
<organism evidence="7 8">
    <name type="scientific">Draconibacterium aestuarii</name>
    <dbReference type="NCBI Taxonomy" id="2998507"/>
    <lineage>
        <taxon>Bacteria</taxon>
        <taxon>Pseudomonadati</taxon>
        <taxon>Bacteroidota</taxon>
        <taxon>Bacteroidia</taxon>
        <taxon>Marinilabiliales</taxon>
        <taxon>Prolixibacteraceae</taxon>
        <taxon>Draconibacterium</taxon>
    </lineage>
</organism>
<feature type="domain" description="RNA polymerase sigma-70 region 2" evidence="5">
    <location>
        <begin position="26"/>
        <end position="89"/>
    </location>
</feature>
<dbReference type="RefSeq" id="WP_343334377.1">
    <property type="nucleotide sequence ID" value="NZ_JAPOHD010000030.1"/>
</dbReference>
<dbReference type="Gene3D" id="1.10.10.10">
    <property type="entry name" value="Winged helix-like DNA-binding domain superfamily/Winged helix DNA-binding domain"/>
    <property type="match status" value="1"/>
</dbReference>
<evidence type="ECO:0000259" key="6">
    <source>
        <dbReference type="Pfam" id="PF08281"/>
    </source>
</evidence>
<evidence type="ECO:0000259" key="5">
    <source>
        <dbReference type="Pfam" id="PF04542"/>
    </source>
</evidence>
<dbReference type="PANTHER" id="PTHR43133">
    <property type="entry name" value="RNA POLYMERASE ECF-TYPE SIGMA FACTO"/>
    <property type="match status" value="1"/>
</dbReference>
<dbReference type="SUPFAM" id="SSF88659">
    <property type="entry name" value="Sigma3 and sigma4 domains of RNA polymerase sigma factors"/>
    <property type="match status" value="1"/>
</dbReference>
<name>A0A9X3F914_9BACT</name>
<dbReference type="GO" id="GO:0003677">
    <property type="term" value="F:DNA binding"/>
    <property type="evidence" value="ECO:0007669"/>
    <property type="project" value="InterPro"/>
</dbReference>
<evidence type="ECO:0000313" key="8">
    <source>
        <dbReference type="Proteomes" id="UP001145087"/>
    </source>
</evidence>
<dbReference type="PANTHER" id="PTHR43133:SF46">
    <property type="entry name" value="RNA POLYMERASE SIGMA-70 FACTOR ECF SUBFAMILY"/>
    <property type="match status" value="1"/>
</dbReference>
<accession>A0A9X3F914</accession>
<dbReference type="InterPro" id="IPR014284">
    <property type="entry name" value="RNA_pol_sigma-70_dom"/>
</dbReference>
<dbReference type="InterPro" id="IPR036388">
    <property type="entry name" value="WH-like_DNA-bd_sf"/>
</dbReference>
<reference evidence="7" key="1">
    <citation type="submission" date="2022-11" db="EMBL/GenBank/DDBJ databases">
        <title>Marilongibacter aestuarii gen. nov., sp. nov., isolated from tidal flat sediment.</title>
        <authorList>
            <person name="Jiayan W."/>
        </authorList>
    </citation>
    <scope>NUCLEOTIDE SEQUENCE</scope>
    <source>
        <strain evidence="7">Z1-6</strain>
    </source>
</reference>